<accession>A0ABY6KNA0</accession>
<proteinExistence type="predicted"/>
<evidence type="ECO:0000313" key="1">
    <source>
        <dbReference type="EMBL" id="UYV69817.1"/>
    </source>
</evidence>
<name>A0ABY6KNA0_9ARAC</name>
<reference evidence="1 2" key="1">
    <citation type="submission" date="2022-01" db="EMBL/GenBank/DDBJ databases">
        <title>A chromosomal length assembly of Cordylochernes scorpioides.</title>
        <authorList>
            <person name="Zeh D."/>
            <person name="Zeh J."/>
        </authorList>
    </citation>
    <scope>NUCLEOTIDE SEQUENCE [LARGE SCALE GENOMIC DNA]</scope>
    <source>
        <strain evidence="1">IN4F17</strain>
        <tissue evidence="1">Whole Body</tissue>
    </source>
</reference>
<gene>
    <name evidence="1" type="ORF">LAZ67_7000860</name>
</gene>
<sequence length="155" mass="17465">MKSLIENDTWTLTDLPPGKKAIGCKWIFKAKYNQDGNVERCLLPYPPWTTVPYKRFRHCSKYLSTYGGCTMSKTQVHISGTIDVKMAVREYQGGSKVRTSLYSLYDGARHPAELAKYPFLNNQEKLTTDAFQAVGPHQHDASCTLTTKKLAIQAS</sequence>
<organism evidence="1 2">
    <name type="scientific">Cordylochernes scorpioides</name>
    <dbReference type="NCBI Taxonomy" id="51811"/>
    <lineage>
        <taxon>Eukaryota</taxon>
        <taxon>Metazoa</taxon>
        <taxon>Ecdysozoa</taxon>
        <taxon>Arthropoda</taxon>
        <taxon>Chelicerata</taxon>
        <taxon>Arachnida</taxon>
        <taxon>Pseudoscorpiones</taxon>
        <taxon>Cheliferoidea</taxon>
        <taxon>Chernetidae</taxon>
        <taxon>Cordylochernes</taxon>
    </lineage>
</organism>
<dbReference type="EMBL" id="CP092869">
    <property type="protein sequence ID" value="UYV69817.1"/>
    <property type="molecule type" value="Genomic_DNA"/>
</dbReference>
<evidence type="ECO:0008006" key="3">
    <source>
        <dbReference type="Google" id="ProtNLM"/>
    </source>
</evidence>
<protein>
    <recommendedName>
        <fullName evidence="3">Mitochondrial protein</fullName>
    </recommendedName>
</protein>
<dbReference type="Proteomes" id="UP001235939">
    <property type="component" value="Chromosome 07"/>
</dbReference>
<keyword evidence="2" id="KW-1185">Reference proteome</keyword>
<evidence type="ECO:0000313" key="2">
    <source>
        <dbReference type="Proteomes" id="UP001235939"/>
    </source>
</evidence>